<sequence length="588" mass="65010">MKNSRQKELTRWLKQQSRLAQRWLRLSLLLGLVSGLLIIAQAWLLAALLQALIIDHTPREQLLAPFSLLAATFCLRAIMSWIRERVGFRCGEVIRRQIRSQVLNRLQQLGPAWIQGKPAGSWASLILEQVDDMQDYYARYLPQMYLAALMPLLILLFVFPINWAAGLILFLTAPLIPIFMAMVGMGAAEANRRNFLALERLSGHFLDRLRGLETLRLFFRGQAETAHIRQASEDFRRRTMEVLRMAFLSSGVLEFFASISIAIVAVYFGFSYLGELNFGHYGTGVTLFAGFLVLILAPEFFQPLRDLGAFYHAKAQAVGAAETLFTFLSEEGESVGRGQTDFDAVEPLELVARDLTILTPTGAVLAGPLSFTIASGQRIALVGASGAGKTSLLNVLLGFLPYRGSLTVNNVELNTLAPDAWRKQLSWVGQNPHLPEQTLRQNILLGHPEADEQTLQTAVENAYVHEFLPSLPQGLDTELGDGAARLSVGQAQRVAVARALLRPSHLLLLDEPTASLDAHSEQRVMNALGAAAARQTTLLITHQLHEASSYDEVWVMAAGRLVQQGHFSELSTSPGPFAKLMAQRRGEL</sequence>
<dbReference type="GO" id="GO:0042883">
    <property type="term" value="P:cysteine transport"/>
    <property type="evidence" value="ECO:0007669"/>
    <property type="project" value="InterPro"/>
</dbReference>
<evidence type="ECO:0000259" key="11">
    <source>
        <dbReference type="PROSITE" id="PS50893"/>
    </source>
</evidence>
<keyword evidence="4" id="KW-0997">Cell inner membrane</keyword>
<evidence type="ECO:0000256" key="1">
    <source>
        <dbReference type="ARBA" id="ARBA00004429"/>
    </source>
</evidence>
<dbReference type="Gene3D" id="1.20.1560.10">
    <property type="entry name" value="ABC transporter type 1, transmembrane domain"/>
    <property type="match status" value="1"/>
</dbReference>
<organism evidence="13 14">
    <name type="scientific">Lonsdalea quercina</name>
    <dbReference type="NCBI Taxonomy" id="71657"/>
    <lineage>
        <taxon>Bacteria</taxon>
        <taxon>Pseudomonadati</taxon>
        <taxon>Pseudomonadota</taxon>
        <taxon>Gammaproteobacteria</taxon>
        <taxon>Enterobacterales</taxon>
        <taxon>Pectobacteriaceae</taxon>
        <taxon>Lonsdalea</taxon>
    </lineage>
</organism>
<gene>
    <name evidence="13" type="ORF">SAMN02982996_01732</name>
</gene>
<evidence type="ECO:0000256" key="7">
    <source>
        <dbReference type="ARBA" id="ARBA00022840"/>
    </source>
</evidence>
<keyword evidence="6" id="KW-0547">Nucleotide-binding</keyword>
<keyword evidence="2" id="KW-0813">Transport</keyword>
<keyword evidence="3" id="KW-1003">Cell membrane</keyword>
<dbReference type="GO" id="GO:0005886">
    <property type="term" value="C:plasma membrane"/>
    <property type="evidence" value="ECO:0007669"/>
    <property type="project" value="UniProtKB-SubCell"/>
</dbReference>
<accession>A0A1H4BL51</accession>
<keyword evidence="14" id="KW-1185">Reference proteome</keyword>
<dbReference type="InterPro" id="IPR036640">
    <property type="entry name" value="ABC1_TM_sf"/>
</dbReference>
<dbReference type="InterPro" id="IPR011527">
    <property type="entry name" value="ABC1_TM_dom"/>
</dbReference>
<dbReference type="EMBL" id="FNQS01000005">
    <property type="protein sequence ID" value="SEA48860.1"/>
    <property type="molecule type" value="Genomic_DNA"/>
</dbReference>
<dbReference type="Pfam" id="PF00005">
    <property type="entry name" value="ABC_tran"/>
    <property type="match status" value="1"/>
</dbReference>
<dbReference type="STRING" id="71657.SAMN02982996_01732"/>
<dbReference type="InterPro" id="IPR014216">
    <property type="entry name" value="ABC_transptr_CydD"/>
</dbReference>
<evidence type="ECO:0000313" key="13">
    <source>
        <dbReference type="EMBL" id="SEA48860.1"/>
    </source>
</evidence>
<dbReference type="NCBIfam" id="TIGR02857">
    <property type="entry name" value="CydD"/>
    <property type="match status" value="1"/>
</dbReference>
<evidence type="ECO:0000256" key="8">
    <source>
        <dbReference type="ARBA" id="ARBA00022989"/>
    </source>
</evidence>
<dbReference type="InterPro" id="IPR039421">
    <property type="entry name" value="Type_1_exporter"/>
</dbReference>
<feature type="transmembrane region" description="Helical" evidence="10">
    <location>
        <begin position="167"/>
        <end position="188"/>
    </location>
</feature>
<dbReference type="InterPro" id="IPR003439">
    <property type="entry name" value="ABC_transporter-like_ATP-bd"/>
</dbReference>
<comment type="subcellular location">
    <subcellularLocation>
        <location evidence="1">Cell inner membrane</location>
        <topology evidence="1">Multi-pass membrane protein</topology>
    </subcellularLocation>
</comment>
<evidence type="ECO:0000313" key="14">
    <source>
        <dbReference type="Proteomes" id="UP000187280"/>
    </source>
</evidence>
<dbReference type="GO" id="GO:0005524">
    <property type="term" value="F:ATP binding"/>
    <property type="evidence" value="ECO:0007669"/>
    <property type="project" value="UniProtKB-KW"/>
</dbReference>
<dbReference type="InterPro" id="IPR017871">
    <property type="entry name" value="ABC_transporter-like_CS"/>
</dbReference>
<dbReference type="NCBIfam" id="NF008379">
    <property type="entry name" value="PRK11174.1"/>
    <property type="match status" value="1"/>
</dbReference>
<dbReference type="SMART" id="SM00382">
    <property type="entry name" value="AAA"/>
    <property type="match status" value="1"/>
</dbReference>
<dbReference type="InterPro" id="IPR027417">
    <property type="entry name" value="P-loop_NTPase"/>
</dbReference>
<evidence type="ECO:0000256" key="4">
    <source>
        <dbReference type="ARBA" id="ARBA00022519"/>
    </source>
</evidence>
<dbReference type="SUPFAM" id="SSF90123">
    <property type="entry name" value="ABC transporter transmembrane region"/>
    <property type="match status" value="1"/>
</dbReference>
<evidence type="ECO:0000256" key="9">
    <source>
        <dbReference type="ARBA" id="ARBA00023136"/>
    </source>
</evidence>
<dbReference type="PROSITE" id="PS00211">
    <property type="entry name" value="ABC_TRANSPORTER_1"/>
    <property type="match status" value="1"/>
</dbReference>
<dbReference type="AlphaFoldDB" id="A0A1H4BL51"/>
<feature type="domain" description="ABC transmembrane type-1" evidence="12">
    <location>
        <begin position="26"/>
        <end position="316"/>
    </location>
</feature>
<dbReference type="GeneID" id="97764611"/>
<feature type="transmembrane region" description="Helical" evidence="10">
    <location>
        <begin position="246"/>
        <end position="272"/>
    </location>
</feature>
<protein>
    <submittedName>
        <fullName evidence="13">ATP-binding cassette, subfamily C, CydD</fullName>
    </submittedName>
</protein>
<dbReference type="Pfam" id="PF00664">
    <property type="entry name" value="ABC_membrane"/>
    <property type="match status" value="1"/>
</dbReference>
<dbReference type="PROSITE" id="PS50893">
    <property type="entry name" value="ABC_TRANSPORTER_2"/>
    <property type="match status" value="1"/>
</dbReference>
<name>A0A1H4BL51_9GAMM</name>
<evidence type="ECO:0000256" key="10">
    <source>
        <dbReference type="SAM" id="Phobius"/>
    </source>
</evidence>
<dbReference type="SUPFAM" id="SSF52540">
    <property type="entry name" value="P-loop containing nucleoside triphosphate hydrolases"/>
    <property type="match status" value="1"/>
</dbReference>
<evidence type="ECO:0000256" key="3">
    <source>
        <dbReference type="ARBA" id="ARBA00022475"/>
    </source>
</evidence>
<keyword evidence="9 10" id="KW-0472">Membrane</keyword>
<dbReference type="PANTHER" id="PTHR24221:SF261">
    <property type="entry name" value="GLUTATHIONE_L-CYSTEINE TRANSPORT SYSTEM ATP-BINDING_PERMEASE PROTEIN CYDD"/>
    <property type="match status" value="1"/>
</dbReference>
<dbReference type="eggNOG" id="COG4988">
    <property type="taxonomic scope" value="Bacteria"/>
</dbReference>
<dbReference type="Proteomes" id="UP000187280">
    <property type="component" value="Unassembled WGS sequence"/>
</dbReference>
<keyword evidence="8 10" id="KW-1133">Transmembrane helix</keyword>
<evidence type="ECO:0000256" key="2">
    <source>
        <dbReference type="ARBA" id="ARBA00022448"/>
    </source>
</evidence>
<evidence type="ECO:0000259" key="12">
    <source>
        <dbReference type="PROSITE" id="PS50929"/>
    </source>
</evidence>
<dbReference type="GO" id="GO:0140359">
    <property type="term" value="F:ABC-type transporter activity"/>
    <property type="evidence" value="ECO:0007669"/>
    <property type="project" value="InterPro"/>
</dbReference>
<proteinExistence type="predicted"/>
<dbReference type="CDD" id="cd18584">
    <property type="entry name" value="ABC_6TM_AarD_CydD"/>
    <property type="match status" value="1"/>
</dbReference>
<dbReference type="PROSITE" id="PS50929">
    <property type="entry name" value="ABC_TM1F"/>
    <property type="match status" value="1"/>
</dbReference>
<keyword evidence="7 13" id="KW-0067">ATP-binding</keyword>
<dbReference type="FunFam" id="1.20.1560.10:FF:000039">
    <property type="entry name" value="Cysteine/glutathione ABC transporter permease/ATP-binding protein CydD"/>
    <property type="match status" value="1"/>
</dbReference>
<dbReference type="Gene3D" id="3.40.50.300">
    <property type="entry name" value="P-loop containing nucleotide triphosphate hydrolases"/>
    <property type="match status" value="1"/>
</dbReference>
<reference evidence="13 14" key="1">
    <citation type="submission" date="2016-10" db="EMBL/GenBank/DDBJ databases">
        <authorList>
            <person name="de Groot N.N."/>
        </authorList>
    </citation>
    <scope>NUCLEOTIDE SEQUENCE [LARGE SCALE GENOMIC DNA]</scope>
    <source>
        <strain evidence="13 14">ATCC 29281</strain>
    </source>
</reference>
<dbReference type="PANTHER" id="PTHR24221">
    <property type="entry name" value="ATP-BINDING CASSETTE SUB-FAMILY B"/>
    <property type="match status" value="1"/>
</dbReference>
<dbReference type="InterPro" id="IPR003593">
    <property type="entry name" value="AAA+_ATPase"/>
</dbReference>
<dbReference type="GO" id="GO:0016887">
    <property type="term" value="F:ATP hydrolysis activity"/>
    <property type="evidence" value="ECO:0007669"/>
    <property type="project" value="InterPro"/>
</dbReference>
<evidence type="ECO:0000256" key="5">
    <source>
        <dbReference type="ARBA" id="ARBA00022692"/>
    </source>
</evidence>
<feature type="domain" description="ABC transporter" evidence="11">
    <location>
        <begin position="350"/>
        <end position="583"/>
    </location>
</feature>
<dbReference type="RefSeq" id="WP_026743448.1">
    <property type="nucleotide sequence ID" value="NZ_FNQS01000005.1"/>
</dbReference>
<keyword evidence="5 10" id="KW-0812">Transmembrane</keyword>
<evidence type="ECO:0000256" key="6">
    <source>
        <dbReference type="ARBA" id="ARBA00022741"/>
    </source>
</evidence>
<feature type="transmembrane region" description="Helical" evidence="10">
    <location>
        <begin position="278"/>
        <end position="297"/>
    </location>
</feature>
<feature type="transmembrane region" description="Helical" evidence="10">
    <location>
        <begin position="144"/>
        <end position="161"/>
    </location>
</feature>
<dbReference type="GO" id="GO:0034040">
    <property type="term" value="F:ATPase-coupled lipid transmembrane transporter activity"/>
    <property type="evidence" value="ECO:0007669"/>
    <property type="project" value="TreeGrafter"/>
</dbReference>
<feature type="transmembrane region" description="Helical" evidence="10">
    <location>
        <begin position="61"/>
        <end position="79"/>
    </location>
</feature>